<accession>A0A942A1M9</accession>
<name>A0A942A1M9_9BACT</name>
<sequence>MEDKADDNLKHLMAQIEVEQGLRFLNEILPQCMDLQKTMAQLMHNFYASLCKEGFTNHQALEIIKTHGTGLNSNLNGES</sequence>
<evidence type="ECO:0000313" key="1">
    <source>
        <dbReference type="EMBL" id="MBS1257881.1"/>
    </source>
</evidence>
<reference evidence="1" key="1">
    <citation type="journal article" date="2021" name="ISME J.">
        <title>Fine-scale metabolic discontinuity in a stratified prokaryote microbiome of a Red Sea deep halocline.</title>
        <authorList>
            <person name="Michoud G."/>
            <person name="Ngugi D.K."/>
            <person name="Barozzi A."/>
            <person name="Merlino G."/>
            <person name="Calleja M.L."/>
            <person name="Delgado-Huertas A."/>
            <person name="Moran X.A.G."/>
            <person name="Daffonchio D."/>
        </authorList>
    </citation>
    <scope>NUCLEOTIDE SEQUENCE</scope>
    <source>
        <strain evidence="1">SuakinDeep_MAG55_1</strain>
    </source>
</reference>
<dbReference type="Proteomes" id="UP000722750">
    <property type="component" value="Unassembled WGS sequence"/>
</dbReference>
<dbReference type="EMBL" id="JAANXD010000040">
    <property type="protein sequence ID" value="MBS1257881.1"/>
    <property type="molecule type" value="Genomic_DNA"/>
</dbReference>
<proteinExistence type="predicted"/>
<evidence type="ECO:0000313" key="2">
    <source>
        <dbReference type="Proteomes" id="UP000722750"/>
    </source>
</evidence>
<organism evidence="1 2">
    <name type="scientific">Candidatus Scalindua arabica</name>
    <dbReference type="NCBI Taxonomy" id="1127984"/>
    <lineage>
        <taxon>Bacteria</taxon>
        <taxon>Pseudomonadati</taxon>
        <taxon>Planctomycetota</taxon>
        <taxon>Candidatus Brocadiia</taxon>
        <taxon>Candidatus Brocadiales</taxon>
        <taxon>Candidatus Scalinduaceae</taxon>
        <taxon>Candidatus Scalindua</taxon>
    </lineage>
</organism>
<gene>
    <name evidence="1" type="ORF">MAG551_00934</name>
</gene>
<dbReference type="AlphaFoldDB" id="A0A942A1M9"/>
<comment type="caution">
    <text evidence="1">The sequence shown here is derived from an EMBL/GenBank/DDBJ whole genome shotgun (WGS) entry which is preliminary data.</text>
</comment>
<protein>
    <submittedName>
        <fullName evidence="1">Uncharacterized protein</fullName>
    </submittedName>
</protein>